<dbReference type="SMART" id="SM00849">
    <property type="entry name" value="Lactamase_B"/>
    <property type="match status" value="1"/>
</dbReference>
<evidence type="ECO:0000313" key="7">
    <source>
        <dbReference type="EMBL" id="SDL00675.1"/>
    </source>
</evidence>
<comment type="similarity">
    <text evidence="2">Belongs to the metallo-beta-lactamase superfamily.</text>
</comment>
<dbReference type="EMBL" id="FNFU01000022">
    <property type="protein sequence ID" value="SDL00675.1"/>
    <property type="molecule type" value="Genomic_DNA"/>
</dbReference>
<evidence type="ECO:0000256" key="5">
    <source>
        <dbReference type="ARBA" id="ARBA00022833"/>
    </source>
</evidence>
<gene>
    <name evidence="7" type="ORF">SAMN05216282_12232</name>
</gene>
<dbReference type="AlphaFoldDB" id="A0A1G9GJI3"/>
<dbReference type="GO" id="GO:0016787">
    <property type="term" value="F:hydrolase activity"/>
    <property type="evidence" value="ECO:0007669"/>
    <property type="project" value="UniProtKB-KW"/>
</dbReference>
<dbReference type="InterPro" id="IPR001279">
    <property type="entry name" value="Metallo-B-lactamas"/>
</dbReference>
<dbReference type="RefSeq" id="WP_092324788.1">
    <property type="nucleotide sequence ID" value="NZ_SOHP01000038.1"/>
</dbReference>
<protein>
    <submittedName>
        <fullName evidence="7">Metallo-beta-lactamase superfamily protein</fullName>
    </submittedName>
</protein>
<reference evidence="7 8" key="1">
    <citation type="submission" date="2016-10" db="EMBL/GenBank/DDBJ databases">
        <authorList>
            <person name="de Groot N.N."/>
        </authorList>
    </citation>
    <scope>NUCLEOTIDE SEQUENCE [LARGE SCALE GENOMIC DNA]</scope>
    <source>
        <strain evidence="7 8">CGMCC 1.5382</strain>
    </source>
</reference>
<keyword evidence="3" id="KW-0479">Metal-binding</keyword>
<evidence type="ECO:0000259" key="6">
    <source>
        <dbReference type="SMART" id="SM00849"/>
    </source>
</evidence>
<evidence type="ECO:0000256" key="1">
    <source>
        <dbReference type="ARBA" id="ARBA00001947"/>
    </source>
</evidence>
<accession>A0A1G9GJI3</accession>
<organism evidence="7 8">
    <name type="scientific">Cryobacterium psychrotolerans</name>
    <dbReference type="NCBI Taxonomy" id="386301"/>
    <lineage>
        <taxon>Bacteria</taxon>
        <taxon>Bacillati</taxon>
        <taxon>Actinomycetota</taxon>
        <taxon>Actinomycetes</taxon>
        <taxon>Micrococcales</taxon>
        <taxon>Microbacteriaceae</taxon>
        <taxon>Cryobacterium</taxon>
    </lineage>
</organism>
<feature type="domain" description="Metallo-beta-lactamase" evidence="6">
    <location>
        <begin position="34"/>
        <end position="253"/>
    </location>
</feature>
<proteinExistence type="inferred from homology"/>
<keyword evidence="5" id="KW-0862">Zinc</keyword>
<keyword evidence="4" id="KW-0378">Hydrolase</keyword>
<name>A0A1G9GJI3_9MICO</name>
<dbReference type="PANTHER" id="PTHR42978:SF7">
    <property type="entry name" value="METALLO-HYDROLASE RV2300C-RELATED"/>
    <property type="match status" value="1"/>
</dbReference>
<evidence type="ECO:0000313" key="8">
    <source>
        <dbReference type="Proteomes" id="UP000198701"/>
    </source>
</evidence>
<dbReference type="STRING" id="386301.SAMN05216282_12232"/>
<keyword evidence="8" id="KW-1185">Reference proteome</keyword>
<evidence type="ECO:0000256" key="4">
    <source>
        <dbReference type="ARBA" id="ARBA00022801"/>
    </source>
</evidence>
<dbReference type="OrthoDB" id="3196337at2"/>
<dbReference type="InterPro" id="IPR051013">
    <property type="entry name" value="MBL_superfamily_lactonases"/>
</dbReference>
<dbReference type="GO" id="GO:0046872">
    <property type="term" value="F:metal ion binding"/>
    <property type="evidence" value="ECO:0007669"/>
    <property type="project" value="UniProtKB-KW"/>
</dbReference>
<dbReference type="Proteomes" id="UP000198701">
    <property type="component" value="Unassembled WGS sequence"/>
</dbReference>
<evidence type="ECO:0000256" key="2">
    <source>
        <dbReference type="ARBA" id="ARBA00007749"/>
    </source>
</evidence>
<dbReference type="SUPFAM" id="SSF56281">
    <property type="entry name" value="Metallo-hydrolase/oxidoreductase"/>
    <property type="match status" value="1"/>
</dbReference>
<sequence length="289" mass="32157">MTSYSLWMLEYSHCLAQPLGCVFYGEWNAGTRLFAYSYAYVEGGGHRILIDIGHDNTSGNKELNDSNDIVDYQTPDAVLAKVGVRPEDIDIVILTHAHYDHAGATRWFPNATFYMQRRELETSREALNASPLYDSIIGALDPADIDVLEELARTGRLRLLDGAVDDFLPGLSIRAAWDTHTQGGQYVVVTDHEGRNWVVTGDAMYSYENAEGINQSGEYVNIGFGGGSGWAGLRLIDEMVRLAGDTNRLVIVHESETFKRHLSRRYDDNLSVAELLLAPGVESRILPRS</sequence>
<dbReference type="PANTHER" id="PTHR42978">
    <property type="entry name" value="QUORUM-QUENCHING LACTONASE YTNP-RELATED-RELATED"/>
    <property type="match status" value="1"/>
</dbReference>
<evidence type="ECO:0000256" key="3">
    <source>
        <dbReference type="ARBA" id="ARBA00022723"/>
    </source>
</evidence>
<dbReference type="InterPro" id="IPR036866">
    <property type="entry name" value="RibonucZ/Hydroxyglut_hydro"/>
</dbReference>
<dbReference type="Gene3D" id="3.60.15.10">
    <property type="entry name" value="Ribonuclease Z/Hydroxyacylglutathione hydrolase-like"/>
    <property type="match status" value="1"/>
</dbReference>
<comment type="cofactor">
    <cofactor evidence="1">
        <name>Zn(2+)</name>
        <dbReference type="ChEBI" id="CHEBI:29105"/>
    </cofactor>
</comment>
<dbReference type="Pfam" id="PF00753">
    <property type="entry name" value="Lactamase_B"/>
    <property type="match status" value="1"/>
</dbReference>